<dbReference type="EMBL" id="PVUE01000002">
    <property type="protein sequence ID" value="PRZ43756.1"/>
    <property type="molecule type" value="Genomic_DNA"/>
</dbReference>
<dbReference type="RefSeq" id="WP_106347875.1">
    <property type="nucleotide sequence ID" value="NZ_PVUE01000002.1"/>
</dbReference>
<gene>
    <name evidence="4" type="ORF">CLV47_102447</name>
</gene>
<evidence type="ECO:0000313" key="5">
    <source>
        <dbReference type="Proteomes" id="UP000237752"/>
    </source>
</evidence>
<dbReference type="InterPro" id="IPR036291">
    <property type="entry name" value="NAD(P)-bd_dom_sf"/>
</dbReference>
<organism evidence="4 5">
    <name type="scientific">Antricoccus suffuscus</name>
    <dbReference type="NCBI Taxonomy" id="1629062"/>
    <lineage>
        <taxon>Bacteria</taxon>
        <taxon>Bacillati</taxon>
        <taxon>Actinomycetota</taxon>
        <taxon>Actinomycetes</taxon>
        <taxon>Geodermatophilales</taxon>
        <taxon>Antricoccaceae</taxon>
        <taxon>Antricoccus</taxon>
    </lineage>
</organism>
<dbReference type="PROSITE" id="PS00061">
    <property type="entry name" value="ADH_SHORT"/>
    <property type="match status" value="1"/>
</dbReference>
<dbReference type="GO" id="GO:0030497">
    <property type="term" value="P:fatty acid elongation"/>
    <property type="evidence" value="ECO:0007669"/>
    <property type="project" value="TreeGrafter"/>
</dbReference>
<reference evidence="4 5" key="1">
    <citation type="submission" date="2018-03" db="EMBL/GenBank/DDBJ databases">
        <title>Genomic Encyclopedia of Archaeal and Bacterial Type Strains, Phase II (KMG-II): from individual species to whole genera.</title>
        <authorList>
            <person name="Goeker M."/>
        </authorList>
    </citation>
    <scope>NUCLEOTIDE SEQUENCE [LARGE SCALE GENOMIC DNA]</scope>
    <source>
        <strain evidence="4 5">DSM 100065</strain>
    </source>
</reference>
<dbReference type="OrthoDB" id="9804774at2"/>
<dbReference type="SMART" id="SM00822">
    <property type="entry name" value="PKS_KR"/>
    <property type="match status" value="1"/>
</dbReference>
<dbReference type="Gene3D" id="3.40.50.720">
    <property type="entry name" value="NAD(P)-binding Rossmann-like Domain"/>
    <property type="match status" value="1"/>
</dbReference>
<comment type="caution">
    <text evidence="4">The sequence shown here is derived from an EMBL/GenBank/DDBJ whole genome shotgun (WGS) entry which is preliminary data.</text>
</comment>
<dbReference type="InterPro" id="IPR020904">
    <property type="entry name" value="Sc_DH/Rdtase_CS"/>
</dbReference>
<dbReference type="PANTHER" id="PTHR42760">
    <property type="entry name" value="SHORT-CHAIN DEHYDROGENASES/REDUCTASES FAMILY MEMBER"/>
    <property type="match status" value="1"/>
</dbReference>
<dbReference type="InterPro" id="IPR002347">
    <property type="entry name" value="SDR_fam"/>
</dbReference>
<dbReference type="NCBIfam" id="NF009466">
    <property type="entry name" value="PRK12826.1-2"/>
    <property type="match status" value="1"/>
</dbReference>
<dbReference type="SUPFAM" id="SSF51735">
    <property type="entry name" value="NAD(P)-binding Rossmann-fold domains"/>
    <property type="match status" value="1"/>
</dbReference>
<dbReference type="FunFam" id="3.40.50.720:FF:000173">
    <property type="entry name" value="3-oxoacyl-[acyl-carrier protein] reductase"/>
    <property type="match status" value="1"/>
</dbReference>
<dbReference type="GO" id="GO:0016616">
    <property type="term" value="F:oxidoreductase activity, acting on the CH-OH group of donors, NAD or NADP as acceptor"/>
    <property type="evidence" value="ECO:0007669"/>
    <property type="project" value="TreeGrafter"/>
</dbReference>
<dbReference type="PANTHER" id="PTHR42760:SF40">
    <property type="entry name" value="3-OXOACYL-[ACYL-CARRIER-PROTEIN] REDUCTASE, CHLOROPLASTIC"/>
    <property type="match status" value="1"/>
</dbReference>
<evidence type="ECO:0000259" key="3">
    <source>
        <dbReference type="SMART" id="SM00822"/>
    </source>
</evidence>
<dbReference type="PRINTS" id="PR00080">
    <property type="entry name" value="SDRFAMILY"/>
</dbReference>
<dbReference type="Pfam" id="PF13561">
    <property type="entry name" value="adh_short_C2"/>
    <property type="match status" value="1"/>
</dbReference>
<accession>A0A2T1A588</accession>
<evidence type="ECO:0000313" key="4">
    <source>
        <dbReference type="EMBL" id="PRZ43756.1"/>
    </source>
</evidence>
<dbReference type="AlphaFoldDB" id="A0A2T1A588"/>
<evidence type="ECO:0000256" key="2">
    <source>
        <dbReference type="ARBA" id="ARBA00023002"/>
    </source>
</evidence>
<protein>
    <submittedName>
        <fullName evidence="4">3-oxoacyl-[acyl-carrier protein] reductase</fullName>
    </submittedName>
</protein>
<keyword evidence="2" id="KW-0560">Oxidoreductase</keyword>
<evidence type="ECO:0000256" key="1">
    <source>
        <dbReference type="ARBA" id="ARBA00006484"/>
    </source>
</evidence>
<dbReference type="InterPro" id="IPR057326">
    <property type="entry name" value="KR_dom"/>
</dbReference>
<dbReference type="Proteomes" id="UP000237752">
    <property type="component" value="Unassembled WGS sequence"/>
</dbReference>
<proteinExistence type="inferred from homology"/>
<feature type="domain" description="Ketoreductase" evidence="3">
    <location>
        <begin position="13"/>
        <end position="186"/>
    </location>
</feature>
<name>A0A2T1A588_9ACTN</name>
<dbReference type="PRINTS" id="PR00081">
    <property type="entry name" value="GDHRDH"/>
</dbReference>
<comment type="similarity">
    <text evidence="1">Belongs to the short-chain dehydrogenases/reductases (SDR) family.</text>
</comment>
<keyword evidence="5" id="KW-1185">Reference proteome</keyword>
<sequence>MSDAAPATTQPSRSVLVTGGNRGIGLAIAQGFAAAGHKVAVTHRGSGAPDGLLGVQCDVTDAGSVDTAFKEIEEKQGAVEVLISNAGVTEDGLLLRMNEDQFGRVLDANLTGAYRVAKRASSKMLRARWGRLIFIGSVVGLSGGAGQANYAASKAGLVGLSRSIARELGSRNITANVIAPGFVKTDMTAELSDERQAQILSQIPAGRYAEPSEIADVASFLASDVAGYITGAVIPVDGGLGMGH</sequence>